<gene>
    <name evidence="2" type="ORF">HNP98_003769</name>
</gene>
<dbReference type="NCBIfam" id="TIGR01444">
    <property type="entry name" value="fkbM_fam"/>
    <property type="match status" value="1"/>
</dbReference>
<evidence type="ECO:0000313" key="3">
    <source>
        <dbReference type="Proteomes" id="UP000779507"/>
    </source>
</evidence>
<sequence length="254" mass="28433">MKEFLKKIVKRLPIAFTQNQRYDRQTQRVLRRVLHPGANCVDVGCHKGEVLAQMLRYAPLGQHYGFEPIPALYQGLTAKFAHRPNCHFYQLGLGETPGEVSFNYVLSNPAYSGFVKRKYDRAHEQDTLITVRRARLDDVLPAGTRVDFIKIDVEGGELQVLQGARALLAASRPVVIFEHGIGGSDYYGTRPEQVYDLLADPAINLSVSTMNRWLAGRPALSRAELVREFEQKTNYYFIAYPAGAAAPAPAPSRA</sequence>
<reference evidence="2 3" key="1">
    <citation type="submission" date="2020-05" db="EMBL/GenBank/DDBJ databases">
        <title>Genomic Encyclopedia of Type Strains, Phase IV (KMG-V): Genome sequencing to study the core and pangenomes of soil and plant-associated prokaryotes.</title>
        <authorList>
            <person name="Whitman W."/>
        </authorList>
    </citation>
    <scope>NUCLEOTIDE SEQUENCE [LARGE SCALE GENOMIC DNA]</scope>
    <source>
        <strain evidence="2 3">9A</strain>
    </source>
</reference>
<feature type="domain" description="Methyltransferase FkbM" evidence="1">
    <location>
        <begin position="42"/>
        <end position="179"/>
    </location>
</feature>
<dbReference type="SUPFAM" id="SSF53335">
    <property type="entry name" value="S-adenosyl-L-methionine-dependent methyltransferases"/>
    <property type="match status" value="1"/>
</dbReference>
<dbReference type="GO" id="GO:0032259">
    <property type="term" value="P:methylation"/>
    <property type="evidence" value="ECO:0007669"/>
    <property type="project" value="UniProtKB-KW"/>
</dbReference>
<dbReference type="Pfam" id="PF05050">
    <property type="entry name" value="Methyltransf_21"/>
    <property type="match status" value="1"/>
</dbReference>
<accession>A0ABX2FUR4</accession>
<dbReference type="PANTHER" id="PTHR34203:SF15">
    <property type="entry name" value="SLL1173 PROTEIN"/>
    <property type="match status" value="1"/>
</dbReference>
<dbReference type="PANTHER" id="PTHR34203">
    <property type="entry name" value="METHYLTRANSFERASE, FKBM FAMILY PROTEIN"/>
    <property type="match status" value="1"/>
</dbReference>
<keyword evidence="2" id="KW-0489">Methyltransferase</keyword>
<dbReference type="InterPro" id="IPR052514">
    <property type="entry name" value="SAM-dependent_MTase"/>
</dbReference>
<proteinExistence type="predicted"/>
<comment type="caution">
    <text evidence="2">The sequence shown here is derived from an EMBL/GenBank/DDBJ whole genome shotgun (WGS) entry which is preliminary data.</text>
</comment>
<dbReference type="Gene3D" id="3.40.50.150">
    <property type="entry name" value="Vaccinia Virus protein VP39"/>
    <property type="match status" value="1"/>
</dbReference>
<dbReference type="RefSeq" id="WP_173811687.1">
    <property type="nucleotide sequence ID" value="NZ_JABSNP010000022.1"/>
</dbReference>
<dbReference type="InterPro" id="IPR006342">
    <property type="entry name" value="FkbM_mtfrase"/>
</dbReference>
<keyword evidence="3" id="KW-1185">Reference proteome</keyword>
<evidence type="ECO:0000259" key="1">
    <source>
        <dbReference type="Pfam" id="PF05050"/>
    </source>
</evidence>
<protein>
    <submittedName>
        <fullName evidence="2">FkbM family methyltransferase</fullName>
    </submittedName>
</protein>
<dbReference type="Proteomes" id="UP000779507">
    <property type="component" value="Unassembled WGS sequence"/>
</dbReference>
<keyword evidence="2" id="KW-0808">Transferase</keyword>
<dbReference type="InterPro" id="IPR029063">
    <property type="entry name" value="SAM-dependent_MTases_sf"/>
</dbReference>
<dbReference type="GO" id="GO:0008168">
    <property type="term" value="F:methyltransferase activity"/>
    <property type="evidence" value="ECO:0007669"/>
    <property type="project" value="UniProtKB-KW"/>
</dbReference>
<evidence type="ECO:0000313" key="2">
    <source>
        <dbReference type="EMBL" id="NRT20925.1"/>
    </source>
</evidence>
<name>A0ABX2FUR4_9BACT</name>
<dbReference type="EMBL" id="JABSNP010000022">
    <property type="protein sequence ID" value="NRT20925.1"/>
    <property type="molecule type" value="Genomic_DNA"/>
</dbReference>
<organism evidence="2 3">
    <name type="scientific">Hymenobacter caeli</name>
    <dbReference type="NCBI Taxonomy" id="2735894"/>
    <lineage>
        <taxon>Bacteria</taxon>
        <taxon>Pseudomonadati</taxon>
        <taxon>Bacteroidota</taxon>
        <taxon>Cytophagia</taxon>
        <taxon>Cytophagales</taxon>
        <taxon>Hymenobacteraceae</taxon>
        <taxon>Hymenobacter</taxon>
    </lineage>
</organism>